<dbReference type="PANTHER" id="PTHR11860:SF87">
    <property type="entry name" value="CMRF35-LIKE MOLECULE 8"/>
    <property type="match status" value="1"/>
</dbReference>
<proteinExistence type="predicted"/>
<dbReference type="InterPro" id="IPR036179">
    <property type="entry name" value="Ig-like_dom_sf"/>
</dbReference>
<sequence length="226" mass="24695">VHCPRWASAVRKAMKAILSFAGCWALTGPVEVSGPLGGSVSVQCQYNERYQNYKKYWCIGEKRLFCSIVVQTDSSEAEAAGDRVSIQDNHKQRTFTVTMESLTQSDQDVYWCGIKRSIFYGDNMFAVNVSVFPGKSLKSSVSSMDAAKLGVHNSSVSLPTSAATIDPRRGSQVLLTLPSPSILLEFPQKPLPLSSPRTPSDSRLVPRVPLFGIEQSYAISLGAISR</sequence>
<dbReference type="SUPFAM" id="SSF48726">
    <property type="entry name" value="Immunoglobulin"/>
    <property type="match status" value="1"/>
</dbReference>
<feature type="signal peptide" evidence="6">
    <location>
        <begin position="1"/>
        <end position="25"/>
    </location>
</feature>
<evidence type="ECO:0000256" key="5">
    <source>
        <dbReference type="ARBA" id="ARBA00023157"/>
    </source>
</evidence>
<dbReference type="CDD" id="cd05716">
    <property type="entry name" value="IgV_pIgR_like"/>
    <property type="match status" value="1"/>
</dbReference>
<dbReference type="InterPro" id="IPR050671">
    <property type="entry name" value="CD300_family_receptors"/>
</dbReference>
<dbReference type="InterPro" id="IPR013783">
    <property type="entry name" value="Ig-like_fold"/>
</dbReference>
<keyword evidence="5" id="KW-1015">Disulfide bond</keyword>
<feature type="domain" description="Immunoglobulin" evidence="7">
    <location>
        <begin position="29"/>
        <end position="132"/>
    </location>
</feature>
<evidence type="ECO:0000313" key="8">
    <source>
        <dbReference type="Ensembl" id="ENSCSRP00000019428.1"/>
    </source>
</evidence>
<feature type="chain" id="PRO_5034444343" description="Immunoglobulin domain-containing protein" evidence="6">
    <location>
        <begin position="26"/>
        <end position="226"/>
    </location>
</feature>
<accession>A0A8C3XRU3</accession>
<dbReference type="AlphaFoldDB" id="A0A8C3XRU3"/>
<dbReference type="InterPro" id="IPR003599">
    <property type="entry name" value="Ig_sub"/>
</dbReference>
<evidence type="ECO:0000256" key="2">
    <source>
        <dbReference type="ARBA" id="ARBA00022692"/>
    </source>
</evidence>
<reference evidence="8" key="2">
    <citation type="submission" date="2025-09" db="UniProtKB">
        <authorList>
            <consortium name="Ensembl"/>
        </authorList>
    </citation>
    <scope>IDENTIFICATION</scope>
</reference>
<comment type="subcellular location">
    <subcellularLocation>
        <location evidence="1">Membrane</location>
    </subcellularLocation>
</comment>
<reference evidence="8" key="1">
    <citation type="submission" date="2025-08" db="UniProtKB">
        <authorList>
            <consortium name="Ensembl"/>
        </authorList>
    </citation>
    <scope>IDENTIFICATION</scope>
</reference>
<evidence type="ECO:0000313" key="9">
    <source>
        <dbReference type="Proteomes" id="UP000694403"/>
    </source>
</evidence>
<dbReference type="Gene3D" id="2.60.40.10">
    <property type="entry name" value="Immunoglobulins"/>
    <property type="match status" value="1"/>
</dbReference>
<protein>
    <recommendedName>
        <fullName evidence="7">Immunoglobulin domain-containing protein</fullName>
    </recommendedName>
</protein>
<evidence type="ECO:0000256" key="3">
    <source>
        <dbReference type="ARBA" id="ARBA00022729"/>
    </source>
</evidence>
<dbReference type="SMART" id="SM00409">
    <property type="entry name" value="IG"/>
    <property type="match status" value="1"/>
</dbReference>
<keyword evidence="3 6" id="KW-0732">Signal</keyword>
<name>A0A8C3XRU3_CHESE</name>
<keyword evidence="4" id="KW-0472">Membrane</keyword>
<dbReference type="Pfam" id="PF07686">
    <property type="entry name" value="V-set"/>
    <property type="match status" value="1"/>
</dbReference>
<keyword evidence="9" id="KW-1185">Reference proteome</keyword>
<organism evidence="8 9">
    <name type="scientific">Chelydra serpentina</name>
    <name type="common">Snapping turtle</name>
    <name type="synonym">Testudo serpentina</name>
    <dbReference type="NCBI Taxonomy" id="8475"/>
    <lineage>
        <taxon>Eukaryota</taxon>
        <taxon>Metazoa</taxon>
        <taxon>Chordata</taxon>
        <taxon>Craniata</taxon>
        <taxon>Vertebrata</taxon>
        <taxon>Euteleostomi</taxon>
        <taxon>Archelosauria</taxon>
        <taxon>Testudinata</taxon>
        <taxon>Testudines</taxon>
        <taxon>Cryptodira</taxon>
        <taxon>Durocryptodira</taxon>
        <taxon>Americhelydia</taxon>
        <taxon>Chelydroidea</taxon>
        <taxon>Chelydridae</taxon>
        <taxon>Chelydra</taxon>
    </lineage>
</organism>
<dbReference type="PANTHER" id="PTHR11860">
    <property type="entry name" value="POLYMERIC-IMMUNOGLOBULIN RECEPTOR"/>
    <property type="match status" value="1"/>
</dbReference>
<evidence type="ECO:0000256" key="6">
    <source>
        <dbReference type="SAM" id="SignalP"/>
    </source>
</evidence>
<dbReference type="GO" id="GO:0005886">
    <property type="term" value="C:plasma membrane"/>
    <property type="evidence" value="ECO:0007669"/>
    <property type="project" value="TreeGrafter"/>
</dbReference>
<evidence type="ECO:0000256" key="1">
    <source>
        <dbReference type="ARBA" id="ARBA00004370"/>
    </source>
</evidence>
<evidence type="ECO:0000259" key="7">
    <source>
        <dbReference type="SMART" id="SM00409"/>
    </source>
</evidence>
<dbReference type="FunFam" id="2.60.40.10:FF:000370">
    <property type="entry name" value="CMRF35-like molecule 1"/>
    <property type="match status" value="1"/>
</dbReference>
<evidence type="ECO:0000256" key="4">
    <source>
        <dbReference type="ARBA" id="ARBA00023136"/>
    </source>
</evidence>
<dbReference type="Ensembl" id="ENSCSRT00000020309.1">
    <property type="protein sequence ID" value="ENSCSRP00000019428.1"/>
    <property type="gene ID" value="ENSCSRG00000014801.1"/>
</dbReference>
<dbReference type="InterPro" id="IPR013106">
    <property type="entry name" value="Ig_V-set"/>
</dbReference>
<keyword evidence="2" id="KW-0812">Transmembrane</keyword>
<dbReference type="GO" id="GO:0004888">
    <property type="term" value="F:transmembrane signaling receptor activity"/>
    <property type="evidence" value="ECO:0007669"/>
    <property type="project" value="TreeGrafter"/>
</dbReference>
<dbReference type="Proteomes" id="UP000694403">
    <property type="component" value="Unplaced"/>
</dbReference>